<evidence type="ECO:0000313" key="2">
    <source>
        <dbReference type="EMBL" id="GGB64683.1"/>
    </source>
</evidence>
<evidence type="ECO:0000259" key="1">
    <source>
        <dbReference type="Pfam" id="PF12697"/>
    </source>
</evidence>
<dbReference type="SUPFAM" id="SSF53474">
    <property type="entry name" value="alpha/beta-Hydrolases"/>
    <property type="match status" value="1"/>
</dbReference>
<keyword evidence="2" id="KW-0378">Hydrolase</keyword>
<accession>A0ABQ1JEY6</accession>
<protein>
    <submittedName>
        <fullName evidence="2">Alpha/beta hydrolase</fullName>
    </submittedName>
</protein>
<proteinExistence type="predicted"/>
<dbReference type="Gene3D" id="3.40.50.1820">
    <property type="entry name" value="alpha/beta hydrolase"/>
    <property type="match status" value="1"/>
</dbReference>
<reference evidence="3" key="1">
    <citation type="journal article" date="2019" name="Int. J. Syst. Evol. Microbiol.">
        <title>The Global Catalogue of Microorganisms (GCM) 10K type strain sequencing project: providing services to taxonomists for standard genome sequencing and annotation.</title>
        <authorList>
            <consortium name="The Broad Institute Genomics Platform"/>
            <consortium name="The Broad Institute Genome Sequencing Center for Infectious Disease"/>
            <person name="Wu L."/>
            <person name="Ma J."/>
        </authorList>
    </citation>
    <scope>NUCLEOTIDE SEQUENCE [LARGE SCALE GENOMIC DNA]</scope>
    <source>
        <strain evidence="3">CGMCC 1.12851</strain>
    </source>
</reference>
<feature type="domain" description="AB hydrolase-1" evidence="1">
    <location>
        <begin position="47"/>
        <end position="237"/>
    </location>
</feature>
<evidence type="ECO:0000313" key="3">
    <source>
        <dbReference type="Proteomes" id="UP000614261"/>
    </source>
</evidence>
<gene>
    <name evidence="2" type="ORF">GCM10010833_19810</name>
</gene>
<dbReference type="InterPro" id="IPR029058">
    <property type="entry name" value="AB_hydrolase_fold"/>
</dbReference>
<keyword evidence="3" id="KW-1185">Reference proteome</keyword>
<dbReference type="EMBL" id="BMGD01000003">
    <property type="protein sequence ID" value="GGB64683.1"/>
    <property type="molecule type" value="Genomic_DNA"/>
</dbReference>
<dbReference type="InterPro" id="IPR000073">
    <property type="entry name" value="AB_hydrolase_1"/>
</dbReference>
<name>A0ABQ1JEY6_9SPHN</name>
<dbReference type="RefSeq" id="WP_188514249.1">
    <property type="nucleotide sequence ID" value="NZ_BMGD01000003.1"/>
</dbReference>
<comment type="caution">
    <text evidence="2">The sequence shown here is derived from an EMBL/GenBank/DDBJ whole genome shotgun (WGS) entry which is preliminary data.</text>
</comment>
<dbReference type="Proteomes" id="UP000614261">
    <property type="component" value="Unassembled WGS sequence"/>
</dbReference>
<sequence>MTQTATASKARPPHPLLTLTEGRAVFELGWFVALRRAMKRLPKGDGHAVIVLPGFLAGDTSTRPMRGLLKDLGYVPYGWDLGRNLRFNSDREQALYALLDRVHEESGRPVSLIGWSLGGLFAREIAKRSPNKVRQVISLGSPLSNDRGYTSASRLFERLNGRDPEPMKQGRFQALDEAPPVPTTSILSRSDGIVAWRASVQKPGPQAETLEVLASHCGLGVNPMVMYAIADRLAQAEGAWQPFDRSGWRSMLFRTVEAD</sequence>
<dbReference type="GO" id="GO:0016787">
    <property type="term" value="F:hydrolase activity"/>
    <property type="evidence" value="ECO:0007669"/>
    <property type="project" value="UniProtKB-KW"/>
</dbReference>
<dbReference type="Pfam" id="PF12697">
    <property type="entry name" value="Abhydrolase_6"/>
    <property type="match status" value="1"/>
</dbReference>
<organism evidence="2 3">
    <name type="scientific">Blastomonas aquatica</name>
    <dbReference type="NCBI Taxonomy" id="1510276"/>
    <lineage>
        <taxon>Bacteria</taxon>
        <taxon>Pseudomonadati</taxon>
        <taxon>Pseudomonadota</taxon>
        <taxon>Alphaproteobacteria</taxon>
        <taxon>Sphingomonadales</taxon>
        <taxon>Sphingomonadaceae</taxon>
        <taxon>Blastomonas</taxon>
    </lineage>
</organism>